<evidence type="ECO:0000256" key="3">
    <source>
        <dbReference type="ARBA" id="ARBA00023180"/>
    </source>
</evidence>
<dbReference type="RefSeq" id="WP_199116881.1">
    <property type="nucleotide sequence ID" value="NZ_JAELVQ010000038.1"/>
</dbReference>
<dbReference type="EMBL" id="JAELVQ010000038">
    <property type="protein sequence ID" value="MBJ6369755.1"/>
    <property type="molecule type" value="Genomic_DNA"/>
</dbReference>
<feature type="domain" description="ASPIC/UnbV" evidence="5">
    <location>
        <begin position="543"/>
        <end position="609"/>
    </location>
</feature>
<keyword evidence="2" id="KW-0677">Repeat</keyword>
<dbReference type="InterPro" id="IPR028994">
    <property type="entry name" value="Integrin_alpha_N"/>
</dbReference>
<keyword evidence="3" id="KW-0325">Glycoprotein</keyword>
<dbReference type="AlphaFoldDB" id="A0A8J7IZX8"/>
<sequence>MKRRYLVSSILLLLLSAGCKKSMVSKNDEASKTNVEQSIFTVVPEEQSNIHFTNVLKENEYMNGIFYEYFYNGSGVAVGDFNNDGWEDIYFVSTISKNKLYINNKNMSFIDVTKQANADSGVGFDSGITTVDINQDGLLDIYICRTGRFQDEDPRRNVLLVNKGIKNGIPYFEDMASAYGLDSPAFSTQAGFFDYDNDGDLDMFLINHGIDTYPEDEISKLKSIASKYRGERLFRNDSGKFKDVTTESGIINNMLGYGLGLAFGDLNNDGWADIYISNDFSGQDHLYINNRNGTFSEVAKQATRHISNFSMGNDIADFNNDGWLDIVALDMMAEDNYGIKTSMSSMNPARFYRHVDAGLHYQYMYNTLQLNNGVDTKSGLPKFSDIAQMAGISSTDWSWASLFMDMDNDGNKDLFISNGIKRDFRNNDFVKYRSKKEQALRSGDVNVKKTFIDDLLSKMPTKKKHNYFYVNDGDLTFKKVLIEQPETNSNGAAYADFDNDGDMDIVVNNSESPSYIYENKSDKNTANTYMKFLFEGPQSNRNGIGTRVKVYQNDKIQLQEQYVTKGFQSSVSHIMHFGLGNDKEIDSIEVTWFDGKKQVIKDAEANQLLKVSYSEAKQKPVKASKESLMFKDITKQSNLVVKHDENEFFDFDREELLPHKMSIMGPALAITDLNNDGLDDFYVGGASGYPGQLFIQLDNGNFQKAKTPVFESDKIHEDVDALFVDVEGDGDMDLYVVSGGNEFEQGHANLGDRLYINDGSGGFKRDKSALPAIAVSGSRVKAADFDNDGDLDFFVGGRQLPGKYPFPGRSLLLENRTENGVLKFIEISNDKAPFLKDLGMVTDAVWMDFNNDKLLDLIVVGEWMPVTFLKNNGKAFTNETKTYEMENQTGWWNSIEAADFDGDGDTDLIVGNLGLNYKYKATQNEPFEVYAKDFDNNSSLDIVLGYYNGGDLFPLRGRQCSSNQMPFIKEKFPTYNEFGSATLVKVYGERNLEDALHYKANTFATTYFENVNNKSFNAYPLSNEVQTSSVNDILVNDFDKDTKLDVLMVGNLYGSEVETPRNDASYGFYLKGLGRTGITNFEVVPAQKNGLYIEGDSKAVRLLHTKEGSVLLVAKNNDYLQLIKIK</sequence>
<keyword evidence="7" id="KW-1185">Reference proteome</keyword>
<dbReference type="Proteomes" id="UP000610931">
    <property type="component" value="Unassembled WGS sequence"/>
</dbReference>
<dbReference type="InterPro" id="IPR013517">
    <property type="entry name" value="FG-GAP"/>
</dbReference>
<organism evidence="6 7">
    <name type="scientific">Snuella sedimenti</name>
    <dbReference type="NCBI Taxonomy" id="2798802"/>
    <lineage>
        <taxon>Bacteria</taxon>
        <taxon>Pseudomonadati</taxon>
        <taxon>Bacteroidota</taxon>
        <taxon>Flavobacteriia</taxon>
        <taxon>Flavobacteriales</taxon>
        <taxon>Flavobacteriaceae</taxon>
        <taxon>Snuella</taxon>
    </lineage>
</organism>
<protein>
    <submittedName>
        <fullName evidence="6">VCBS repeat-containing protein</fullName>
    </submittedName>
</protein>
<evidence type="ECO:0000256" key="4">
    <source>
        <dbReference type="SAM" id="SignalP"/>
    </source>
</evidence>
<evidence type="ECO:0000313" key="7">
    <source>
        <dbReference type="Proteomes" id="UP000610931"/>
    </source>
</evidence>
<dbReference type="Pfam" id="PF13517">
    <property type="entry name" value="FG-GAP_3"/>
    <property type="match status" value="5"/>
</dbReference>
<accession>A0A8J7IZX8</accession>
<reference evidence="6" key="1">
    <citation type="submission" date="2020-12" db="EMBL/GenBank/DDBJ databases">
        <title>Snuella sp. nov., isolated from sediment in Incheon.</title>
        <authorList>
            <person name="Kim W."/>
        </authorList>
    </citation>
    <scope>NUCLEOTIDE SEQUENCE</scope>
    <source>
        <strain evidence="6">CAU 1569</strain>
    </source>
</reference>
<gene>
    <name evidence="6" type="ORF">JF259_16845</name>
</gene>
<dbReference type="Gene3D" id="2.130.10.130">
    <property type="entry name" value="Integrin alpha, N-terminal"/>
    <property type="match status" value="3"/>
</dbReference>
<dbReference type="InterPro" id="IPR013519">
    <property type="entry name" value="Int_alpha_beta-p"/>
</dbReference>
<dbReference type="Pfam" id="PF07593">
    <property type="entry name" value="UnbV_ASPIC"/>
    <property type="match status" value="1"/>
</dbReference>
<keyword evidence="1 4" id="KW-0732">Signal</keyword>
<evidence type="ECO:0000256" key="1">
    <source>
        <dbReference type="ARBA" id="ARBA00022729"/>
    </source>
</evidence>
<dbReference type="SMART" id="SM00191">
    <property type="entry name" value="Int_alpha"/>
    <property type="match status" value="5"/>
</dbReference>
<feature type="signal peptide" evidence="4">
    <location>
        <begin position="1"/>
        <end position="21"/>
    </location>
</feature>
<dbReference type="InterPro" id="IPR011519">
    <property type="entry name" value="UnbV_ASPIC"/>
</dbReference>
<comment type="caution">
    <text evidence="6">The sequence shown here is derived from an EMBL/GenBank/DDBJ whole genome shotgun (WGS) entry which is preliminary data.</text>
</comment>
<feature type="chain" id="PRO_5035218285" evidence="4">
    <location>
        <begin position="22"/>
        <end position="1126"/>
    </location>
</feature>
<dbReference type="InterPro" id="IPR027039">
    <property type="entry name" value="Crtac1"/>
</dbReference>
<evidence type="ECO:0000313" key="6">
    <source>
        <dbReference type="EMBL" id="MBJ6369755.1"/>
    </source>
</evidence>
<evidence type="ECO:0000259" key="5">
    <source>
        <dbReference type="Pfam" id="PF07593"/>
    </source>
</evidence>
<evidence type="ECO:0000256" key="2">
    <source>
        <dbReference type="ARBA" id="ARBA00022737"/>
    </source>
</evidence>
<dbReference type="PROSITE" id="PS51257">
    <property type="entry name" value="PROKAR_LIPOPROTEIN"/>
    <property type="match status" value="1"/>
</dbReference>
<dbReference type="SUPFAM" id="SSF69318">
    <property type="entry name" value="Integrin alpha N-terminal domain"/>
    <property type="match status" value="2"/>
</dbReference>
<name>A0A8J7IZX8_9FLAO</name>
<proteinExistence type="predicted"/>
<dbReference type="PANTHER" id="PTHR16026:SF0">
    <property type="entry name" value="CARTILAGE ACIDIC PROTEIN 1"/>
    <property type="match status" value="1"/>
</dbReference>
<dbReference type="PANTHER" id="PTHR16026">
    <property type="entry name" value="CARTILAGE ACIDIC PROTEIN 1"/>
    <property type="match status" value="1"/>
</dbReference>